<keyword evidence="2" id="KW-0175">Coiled coil</keyword>
<organism evidence="6 7">
    <name type="scientific">Sulfitobacter geojensis</name>
    <dbReference type="NCBI Taxonomy" id="1342299"/>
    <lineage>
        <taxon>Bacteria</taxon>
        <taxon>Pseudomonadati</taxon>
        <taxon>Pseudomonadota</taxon>
        <taxon>Alphaproteobacteria</taxon>
        <taxon>Rhodobacterales</taxon>
        <taxon>Roseobacteraceae</taxon>
        <taxon>Sulfitobacter</taxon>
    </lineage>
</organism>
<feature type="domain" description="Multidrug resistance protein MdtA-like barrel-sandwich hybrid" evidence="3">
    <location>
        <begin position="90"/>
        <end position="212"/>
    </location>
</feature>
<proteinExistence type="inferred from homology"/>
<dbReference type="Pfam" id="PF25917">
    <property type="entry name" value="BSH_RND"/>
    <property type="match status" value="1"/>
</dbReference>
<accession>A0AAE2VWH3</accession>
<dbReference type="PANTHER" id="PTHR30469">
    <property type="entry name" value="MULTIDRUG RESISTANCE PROTEIN MDTA"/>
    <property type="match status" value="1"/>
</dbReference>
<feature type="domain" description="CusB-like beta-barrel" evidence="4">
    <location>
        <begin position="224"/>
        <end position="296"/>
    </location>
</feature>
<evidence type="ECO:0000256" key="1">
    <source>
        <dbReference type="ARBA" id="ARBA00009477"/>
    </source>
</evidence>
<evidence type="ECO:0000259" key="4">
    <source>
        <dbReference type="Pfam" id="PF25954"/>
    </source>
</evidence>
<name>A0AAE2VWH3_9RHOB</name>
<dbReference type="GO" id="GO:0015562">
    <property type="term" value="F:efflux transmembrane transporter activity"/>
    <property type="evidence" value="ECO:0007669"/>
    <property type="project" value="TreeGrafter"/>
</dbReference>
<gene>
    <name evidence="6" type="ORF">JQV55_05470</name>
</gene>
<dbReference type="Pfam" id="PF25989">
    <property type="entry name" value="YknX_C"/>
    <property type="match status" value="1"/>
</dbReference>
<dbReference type="Gene3D" id="2.40.30.170">
    <property type="match status" value="1"/>
</dbReference>
<evidence type="ECO:0000259" key="3">
    <source>
        <dbReference type="Pfam" id="PF25917"/>
    </source>
</evidence>
<feature type="domain" description="YknX-like C-terminal permuted SH3-like" evidence="5">
    <location>
        <begin position="309"/>
        <end position="371"/>
    </location>
</feature>
<dbReference type="InterPro" id="IPR058625">
    <property type="entry name" value="MdtA-like_BSH"/>
</dbReference>
<evidence type="ECO:0000256" key="2">
    <source>
        <dbReference type="SAM" id="Coils"/>
    </source>
</evidence>
<evidence type="ECO:0000313" key="7">
    <source>
        <dbReference type="Proteomes" id="UP000732193"/>
    </source>
</evidence>
<dbReference type="InterPro" id="IPR058637">
    <property type="entry name" value="YknX-like_C"/>
</dbReference>
<dbReference type="RefSeq" id="WP_203241495.1">
    <property type="nucleotide sequence ID" value="NZ_JAFBRH010000001.1"/>
</dbReference>
<dbReference type="Gene3D" id="2.40.420.20">
    <property type="match status" value="1"/>
</dbReference>
<protein>
    <submittedName>
        <fullName evidence="6">Efflux RND transporter periplasmic adaptor subunit</fullName>
    </submittedName>
</protein>
<dbReference type="InterPro" id="IPR058792">
    <property type="entry name" value="Beta-barrel_RND_2"/>
</dbReference>
<dbReference type="Gene3D" id="2.40.50.100">
    <property type="match status" value="1"/>
</dbReference>
<dbReference type="Gene3D" id="1.10.287.470">
    <property type="entry name" value="Helix hairpin bin"/>
    <property type="match status" value="1"/>
</dbReference>
<dbReference type="AlphaFoldDB" id="A0AAE2VWH3"/>
<dbReference type="Proteomes" id="UP000732193">
    <property type="component" value="Unassembled WGS sequence"/>
</dbReference>
<dbReference type="EMBL" id="JAFBRM010000001">
    <property type="protein sequence ID" value="MBM1713005.1"/>
    <property type="molecule type" value="Genomic_DNA"/>
</dbReference>
<reference evidence="6 7" key="1">
    <citation type="submission" date="2021-01" db="EMBL/GenBank/DDBJ databases">
        <title>Diatom-associated Roseobacters Show Island Model of Population Structure.</title>
        <authorList>
            <person name="Qu L."/>
            <person name="Feng X."/>
            <person name="Chen Y."/>
            <person name="Li L."/>
            <person name="Wang X."/>
            <person name="Hu Z."/>
            <person name="Wang H."/>
            <person name="Luo H."/>
        </authorList>
    </citation>
    <scope>NUCLEOTIDE SEQUENCE [LARGE SCALE GENOMIC DNA]</scope>
    <source>
        <strain evidence="6 7">TR60-84</strain>
    </source>
</reference>
<dbReference type="GO" id="GO:1990281">
    <property type="term" value="C:efflux pump complex"/>
    <property type="evidence" value="ECO:0007669"/>
    <property type="project" value="TreeGrafter"/>
</dbReference>
<keyword evidence="7" id="KW-1185">Reference proteome</keyword>
<dbReference type="PANTHER" id="PTHR30469:SF36">
    <property type="entry name" value="BLL3903 PROTEIN"/>
    <property type="match status" value="1"/>
</dbReference>
<comment type="similarity">
    <text evidence="1">Belongs to the membrane fusion protein (MFP) (TC 8.A.1) family.</text>
</comment>
<evidence type="ECO:0000259" key="5">
    <source>
        <dbReference type="Pfam" id="PF25989"/>
    </source>
</evidence>
<comment type="caution">
    <text evidence="6">The sequence shown here is derived from an EMBL/GenBank/DDBJ whole genome shotgun (WGS) entry which is preliminary data.</text>
</comment>
<feature type="coiled-coil region" evidence="2">
    <location>
        <begin position="124"/>
        <end position="151"/>
    </location>
</feature>
<dbReference type="NCBIfam" id="TIGR01730">
    <property type="entry name" value="RND_mfp"/>
    <property type="match status" value="1"/>
</dbReference>
<dbReference type="InterPro" id="IPR006143">
    <property type="entry name" value="RND_pump_MFP"/>
</dbReference>
<dbReference type="FunFam" id="2.40.30.170:FF:000010">
    <property type="entry name" value="Efflux RND transporter periplasmic adaptor subunit"/>
    <property type="match status" value="1"/>
</dbReference>
<sequence length="385" mass="41031">MKALRQLVLSLAVLAGGLYIWITYVPAARPLLERAGLLDLLGVEAAQNDAAGQGRSGRPSRGVAAVITETVGEMVGEDRITAIGDGRARRSVTVRSNAVGVITDLSLAAGGYVESGAVIVKLQNEEETIALEQARIQLEDARAEEVRIKRLQASGATTEVRLRETELALRSAELAVRQAEFDLSQRQIAAPISGWVGIIDLEEGDRVNAQDVLVTLTDRSEILIDFRVPERAVRNIKVGQAFEVTPLGVSDESLTGKISAIDSVVDRASRTLLVQGRVANDADMLRAGMAFSVNLTFPGDTLLAIAPLAVQWSSDGPFVWVVRDNKAVRVTVDIVQRNSGEVLVAAEGLSAGDQVVTEGVQTLREGAEVKVAPPDQSASVARDSQ</sequence>
<dbReference type="Pfam" id="PF25954">
    <property type="entry name" value="Beta-barrel_RND_2"/>
    <property type="match status" value="1"/>
</dbReference>
<evidence type="ECO:0000313" key="6">
    <source>
        <dbReference type="EMBL" id="MBM1713005.1"/>
    </source>
</evidence>
<dbReference type="SUPFAM" id="SSF111369">
    <property type="entry name" value="HlyD-like secretion proteins"/>
    <property type="match status" value="1"/>
</dbReference>